<dbReference type="RefSeq" id="WP_260906696.1">
    <property type="nucleotide sequence ID" value="NZ_JAOCZP010000010.1"/>
</dbReference>
<sequence>MEIVAYSRPAVVAYQDLLRLHLGERASSLVGTIEERQRDGRTYLYERFGIGTEMMSRYLAKTNRSCVHA</sequence>
<dbReference type="Proteomes" id="UP001320831">
    <property type="component" value="Unassembled WGS sequence"/>
</dbReference>
<evidence type="ECO:0000313" key="1">
    <source>
        <dbReference type="EMBL" id="MCT7377952.1"/>
    </source>
</evidence>
<gene>
    <name evidence="1" type="ORF">N5A92_23315</name>
</gene>
<proteinExistence type="predicted"/>
<reference evidence="1 2" key="1">
    <citation type="submission" date="2022-09" db="EMBL/GenBank/DDBJ databases">
        <title>Chelativorans salina sp. nov., a novel slightly halophilic bacterium isolated from a saline lake sediment enrichment.</title>
        <authorList>
            <person name="Gao L."/>
            <person name="Fang B.-Z."/>
            <person name="Li W.-J."/>
        </authorList>
    </citation>
    <scope>NUCLEOTIDE SEQUENCE [LARGE SCALE GENOMIC DNA]</scope>
    <source>
        <strain evidence="1 2">EGI FJ00035</strain>
    </source>
</reference>
<protein>
    <submittedName>
        <fullName evidence="1">Uncharacterized protein</fullName>
    </submittedName>
</protein>
<comment type="caution">
    <text evidence="1">The sequence shown here is derived from an EMBL/GenBank/DDBJ whole genome shotgun (WGS) entry which is preliminary data.</text>
</comment>
<keyword evidence="2" id="KW-1185">Reference proteome</keyword>
<evidence type="ECO:0000313" key="2">
    <source>
        <dbReference type="Proteomes" id="UP001320831"/>
    </source>
</evidence>
<accession>A0ABT2LVQ9</accession>
<name>A0ABT2LVQ9_9HYPH</name>
<dbReference type="EMBL" id="JAOCZP010000010">
    <property type="protein sequence ID" value="MCT7377952.1"/>
    <property type="molecule type" value="Genomic_DNA"/>
</dbReference>
<organism evidence="1 2">
    <name type="scientific">Chelativorans salis</name>
    <dbReference type="NCBI Taxonomy" id="2978478"/>
    <lineage>
        <taxon>Bacteria</taxon>
        <taxon>Pseudomonadati</taxon>
        <taxon>Pseudomonadota</taxon>
        <taxon>Alphaproteobacteria</taxon>
        <taxon>Hyphomicrobiales</taxon>
        <taxon>Phyllobacteriaceae</taxon>
        <taxon>Chelativorans</taxon>
    </lineage>
</organism>